<evidence type="ECO:0000313" key="4">
    <source>
        <dbReference type="Proteomes" id="UP001373496"/>
    </source>
</evidence>
<keyword evidence="4" id="KW-1185">Reference proteome</keyword>
<feature type="compositionally biased region" description="Low complexity" evidence="1">
    <location>
        <begin position="46"/>
        <end position="64"/>
    </location>
</feature>
<evidence type="ECO:0000313" key="3">
    <source>
        <dbReference type="EMBL" id="MEI4276883.1"/>
    </source>
</evidence>
<feature type="region of interest" description="Disordered" evidence="1">
    <location>
        <begin position="36"/>
        <end position="75"/>
    </location>
</feature>
<feature type="chain" id="PRO_5046002168" description="Gram-positive cocci surface proteins LPxTG domain-containing protein" evidence="2">
    <location>
        <begin position="35"/>
        <end position="276"/>
    </location>
</feature>
<dbReference type="EMBL" id="JBAPLV010000001">
    <property type="protein sequence ID" value="MEI4276883.1"/>
    <property type="molecule type" value="Genomic_DNA"/>
</dbReference>
<reference evidence="3 4" key="1">
    <citation type="submission" date="2024-03" db="EMBL/GenBank/DDBJ databases">
        <title>Draft genome sequence of Klenkia terrae.</title>
        <authorList>
            <person name="Duangmal K."/>
            <person name="Chantavorakit T."/>
        </authorList>
    </citation>
    <scope>NUCLEOTIDE SEQUENCE [LARGE SCALE GENOMIC DNA]</scope>
    <source>
        <strain evidence="3 4">JCM 17786</strain>
    </source>
</reference>
<comment type="caution">
    <text evidence="3">The sequence shown here is derived from an EMBL/GenBank/DDBJ whole genome shotgun (WGS) entry which is preliminary data.</text>
</comment>
<feature type="signal peptide" evidence="2">
    <location>
        <begin position="1"/>
        <end position="34"/>
    </location>
</feature>
<sequence length="276" mass="26241">MPQLHPSRRTGRRLVVGSLLGAVVVLGTPAVASAAPTVPTLPIPLPGTTTSSSPAATTTTVSPAVGGGLPTGLPTGGAPELPGPADLDAGAACVSGLVEGIQVQVGQIVGGLTGILVGLTGGGSTVVGADQSATIPMTPEDLLALLSPEQLEGLLSGGQESLTVGIPLVVEGVAGVVPVVFDFVDCLAALIPAPAPAAPTTQAPAPAPAAPTTTVAPAITTSAAPTQAVAYPGYAPTGGAPSDEDGSPGALVGLGLLTAATGGGALWLRARRGVAG</sequence>
<organism evidence="3 4">
    <name type="scientific">Klenkia terrae</name>
    <dbReference type="NCBI Taxonomy" id="1052259"/>
    <lineage>
        <taxon>Bacteria</taxon>
        <taxon>Bacillati</taxon>
        <taxon>Actinomycetota</taxon>
        <taxon>Actinomycetes</taxon>
        <taxon>Geodermatophilales</taxon>
        <taxon>Geodermatophilaceae</taxon>
        <taxon>Klenkia</taxon>
    </lineage>
</organism>
<accession>A0ABU8E0P5</accession>
<evidence type="ECO:0000256" key="1">
    <source>
        <dbReference type="SAM" id="MobiDB-lite"/>
    </source>
</evidence>
<proteinExistence type="predicted"/>
<keyword evidence="2" id="KW-0732">Signal</keyword>
<dbReference type="RefSeq" id="WP_336391599.1">
    <property type="nucleotide sequence ID" value="NZ_JBAPLV010000001.1"/>
</dbReference>
<evidence type="ECO:0000256" key="2">
    <source>
        <dbReference type="SAM" id="SignalP"/>
    </source>
</evidence>
<gene>
    <name evidence="3" type="ORF">UXQ13_00245</name>
</gene>
<evidence type="ECO:0008006" key="5">
    <source>
        <dbReference type="Google" id="ProtNLM"/>
    </source>
</evidence>
<name>A0ABU8E0P5_9ACTN</name>
<protein>
    <recommendedName>
        <fullName evidence="5">Gram-positive cocci surface proteins LPxTG domain-containing protein</fullName>
    </recommendedName>
</protein>
<dbReference type="Proteomes" id="UP001373496">
    <property type="component" value="Unassembled WGS sequence"/>
</dbReference>